<dbReference type="Pfam" id="PF13041">
    <property type="entry name" value="PPR_2"/>
    <property type="match status" value="2"/>
</dbReference>
<dbReference type="InterPro" id="IPR011990">
    <property type="entry name" value="TPR-like_helical_dom_sf"/>
</dbReference>
<evidence type="ECO:0000313" key="4">
    <source>
        <dbReference type="EMBL" id="KAK3218276.1"/>
    </source>
</evidence>
<feature type="repeat" description="PPR" evidence="3">
    <location>
        <begin position="4"/>
        <end position="38"/>
    </location>
</feature>
<dbReference type="PANTHER" id="PTHR47932">
    <property type="entry name" value="ATPASE EXPRESSION PROTEIN 3"/>
    <property type="match status" value="1"/>
</dbReference>
<dbReference type="GO" id="GO:0008380">
    <property type="term" value="P:RNA splicing"/>
    <property type="evidence" value="ECO:0007669"/>
    <property type="project" value="TreeGrafter"/>
</dbReference>
<comment type="similarity">
    <text evidence="1">Belongs to the PPR family. P subfamily.</text>
</comment>
<protein>
    <recommendedName>
        <fullName evidence="6">Pentatricopeptide repeat-containing protein</fullName>
    </recommendedName>
</protein>
<dbReference type="PROSITE" id="PS51375">
    <property type="entry name" value="PPR"/>
    <property type="match status" value="3"/>
</dbReference>
<dbReference type="NCBIfam" id="TIGR00756">
    <property type="entry name" value="PPR"/>
    <property type="match status" value="3"/>
</dbReference>
<dbReference type="AlphaFoldDB" id="A0AAE0AHP9"/>
<dbReference type="InterPro" id="IPR002885">
    <property type="entry name" value="PPR_rpt"/>
</dbReference>
<evidence type="ECO:0008006" key="6">
    <source>
        <dbReference type="Google" id="ProtNLM"/>
    </source>
</evidence>
<dbReference type="Gene3D" id="1.25.40.10">
    <property type="entry name" value="Tetratricopeptide repeat domain"/>
    <property type="match status" value="2"/>
</dbReference>
<reference evidence="4" key="1">
    <citation type="journal article" date="2023" name="Plant J.">
        <title>Genome sequences and population genomics provide insights into the demographic history, inbreeding, and mutation load of two 'living fossil' tree species of Dipteronia.</title>
        <authorList>
            <person name="Feng Y."/>
            <person name="Comes H.P."/>
            <person name="Chen J."/>
            <person name="Zhu S."/>
            <person name="Lu R."/>
            <person name="Zhang X."/>
            <person name="Li P."/>
            <person name="Qiu J."/>
            <person name="Olsen K.M."/>
            <person name="Qiu Y."/>
        </authorList>
    </citation>
    <scope>NUCLEOTIDE SEQUENCE</scope>
    <source>
        <strain evidence="4">NBL</strain>
    </source>
</reference>
<dbReference type="EMBL" id="JANJYJ010000004">
    <property type="protein sequence ID" value="KAK3218276.1"/>
    <property type="molecule type" value="Genomic_DNA"/>
</dbReference>
<feature type="repeat" description="PPR" evidence="3">
    <location>
        <begin position="40"/>
        <end position="74"/>
    </location>
</feature>
<keyword evidence="5" id="KW-1185">Reference proteome</keyword>
<dbReference type="PANTHER" id="PTHR47932:SF63">
    <property type="entry name" value="OS08G0290000 PROTEIN"/>
    <property type="match status" value="1"/>
</dbReference>
<dbReference type="Pfam" id="PF01535">
    <property type="entry name" value="PPR"/>
    <property type="match status" value="1"/>
</dbReference>
<name>A0AAE0AHP9_9ROSI</name>
<evidence type="ECO:0000313" key="5">
    <source>
        <dbReference type="Proteomes" id="UP001281410"/>
    </source>
</evidence>
<proteinExistence type="inferred from homology"/>
<evidence type="ECO:0000256" key="1">
    <source>
        <dbReference type="ARBA" id="ARBA00007626"/>
    </source>
</evidence>
<keyword evidence="2" id="KW-0677">Repeat</keyword>
<dbReference type="GO" id="GO:0000963">
    <property type="term" value="P:mitochondrial RNA processing"/>
    <property type="evidence" value="ECO:0007669"/>
    <property type="project" value="TreeGrafter"/>
</dbReference>
<evidence type="ECO:0000256" key="3">
    <source>
        <dbReference type="PROSITE-ProRule" id="PRU00708"/>
    </source>
</evidence>
<evidence type="ECO:0000256" key="2">
    <source>
        <dbReference type="ARBA" id="ARBA00022737"/>
    </source>
</evidence>
<dbReference type="GO" id="GO:0003729">
    <property type="term" value="F:mRNA binding"/>
    <property type="evidence" value="ECO:0007669"/>
    <property type="project" value="TreeGrafter"/>
</dbReference>
<comment type="caution">
    <text evidence="4">The sequence shown here is derived from an EMBL/GenBank/DDBJ whole genome shotgun (WGS) entry which is preliminary data.</text>
</comment>
<dbReference type="GO" id="GO:0005739">
    <property type="term" value="C:mitochondrion"/>
    <property type="evidence" value="ECO:0007669"/>
    <property type="project" value="TreeGrafter"/>
</dbReference>
<gene>
    <name evidence="4" type="ORF">Dsin_012246</name>
</gene>
<dbReference type="Proteomes" id="UP001281410">
    <property type="component" value="Unassembled WGS sequence"/>
</dbReference>
<accession>A0AAE0AHP9</accession>
<organism evidence="4 5">
    <name type="scientific">Dipteronia sinensis</name>
    <dbReference type="NCBI Taxonomy" id="43782"/>
    <lineage>
        <taxon>Eukaryota</taxon>
        <taxon>Viridiplantae</taxon>
        <taxon>Streptophyta</taxon>
        <taxon>Embryophyta</taxon>
        <taxon>Tracheophyta</taxon>
        <taxon>Spermatophyta</taxon>
        <taxon>Magnoliopsida</taxon>
        <taxon>eudicotyledons</taxon>
        <taxon>Gunneridae</taxon>
        <taxon>Pentapetalae</taxon>
        <taxon>rosids</taxon>
        <taxon>malvids</taxon>
        <taxon>Sapindales</taxon>
        <taxon>Sapindaceae</taxon>
        <taxon>Hippocastanoideae</taxon>
        <taxon>Acereae</taxon>
        <taxon>Dipteronia</taxon>
    </lineage>
</organism>
<feature type="repeat" description="PPR" evidence="3">
    <location>
        <begin position="100"/>
        <end position="134"/>
    </location>
</feature>
<dbReference type="SUPFAM" id="SSF81901">
    <property type="entry name" value="HCP-like"/>
    <property type="match status" value="1"/>
</dbReference>
<sequence>MLRRNLVYNTLIFGFCREGKLEVAFMLKEDMIKQGIQPDKYYTYSFLLHGLCDTGKPEEAIKIWDKNKRIGIGANVYSYRWIIGYCNAHKAEESEKLFNELISTRMIISAYCKSGNIAEAFRLRDDMRSRGIPPTTATYSSFKHGMCKLGLVEDA</sequence>